<protein>
    <submittedName>
        <fullName evidence="2">Uncharacterized protein</fullName>
    </submittedName>
</protein>
<dbReference type="AlphaFoldDB" id="A0AAD7TIU3"/>
<sequence length="537" mass="60782">MGPPLYGTRVANDNDSDQENQEPIPIPPPLAERLASPPPNYTSREPSPASSVSDLSTVVAEDSHLVDYSEHPDVNQLIRALLTNPNPVTRDAERGLQYFFREYRSLYNEQRELDAIEGNLEDALETVEDVLDIIAGSLGENGQQGIFDDSTVAGRRARALSEAGDHVMIVRTATEHAQGAVRRLSRTVRQWRNFLIATFELPDFRRRIAPLAETIDNAAPPPGELPAAARRVPGDSRRRGTYLPLFHTRVSAGSRRPREPSPEERNVQPRMESPSPRPSSPLVFRSANYNCLDVTRRDRSRLVVTLGRAHQNPSIYSDPDEPDRYRSRQGGPEPSNTESTPQTYAVDKDAKLIYYGGQQVFWKTDKWLFTEVALSWQQCLAIDPEYRKQYRDISLGDELPEEPAATPEPRRTEPEQYSPVDFTTPRPAQAEIIEESEPESENTTNRTPEEDPEEFEAAPEPVGKTPQEEPIRTEPTNEPEDKMAEERTNEIKLKMPPEFSGKRGEVVEWLQKCSLYLTMNKKTYIDDEMKIVFCLSS</sequence>
<feature type="compositionally biased region" description="Basic and acidic residues" evidence="1">
    <location>
        <begin position="479"/>
        <end position="497"/>
    </location>
</feature>
<organism evidence="2 3">
    <name type="scientific">Trametes cubensis</name>
    <dbReference type="NCBI Taxonomy" id="1111947"/>
    <lineage>
        <taxon>Eukaryota</taxon>
        <taxon>Fungi</taxon>
        <taxon>Dikarya</taxon>
        <taxon>Basidiomycota</taxon>
        <taxon>Agaricomycotina</taxon>
        <taxon>Agaricomycetes</taxon>
        <taxon>Polyporales</taxon>
        <taxon>Polyporaceae</taxon>
        <taxon>Trametes</taxon>
    </lineage>
</organism>
<evidence type="ECO:0000256" key="1">
    <source>
        <dbReference type="SAM" id="MobiDB-lite"/>
    </source>
</evidence>
<feature type="region of interest" description="Disordered" evidence="1">
    <location>
        <begin position="397"/>
        <end position="497"/>
    </location>
</feature>
<feature type="compositionally biased region" description="Polar residues" evidence="1">
    <location>
        <begin position="41"/>
        <end position="56"/>
    </location>
</feature>
<dbReference type="Proteomes" id="UP001215151">
    <property type="component" value="Unassembled WGS sequence"/>
</dbReference>
<feature type="compositionally biased region" description="Pro residues" evidence="1">
    <location>
        <begin position="24"/>
        <end position="40"/>
    </location>
</feature>
<feature type="region of interest" description="Disordered" evidence="1">
    <location>
        <begin position="310"/>
        <end position="342"/>
    </location>
</feature>
<name>A0AAD7TIU3_9APHY</name>
<feature type="region of interest" description="Disordered" evidence="1">
    <location>
        <begin position="1"/>
        <end position="56"/>
    </location>
</feature>
<keyword evidence="3" id="KW-1185">Reference proteome</keyword>
<gene>
    <name evidence="2" type="ORF">ONZ51_g12140</name>
</gene>
<comment type="caution">
    <text evidence="2">The sequence shown here is derived from an EMBL/GenBank/DDBJ whole genome shotgun (WGS) entry which is preliminary data.</text>
</comment>
<dbReference type="EMBL" id="JAPEVG010000683">
    <property type="protein sequence ID" value="KAJ8456412.1"/>
    <property type="molecule type" value="Genomic_DNA"/>
</dbReference>
<reference evidence="2" key="1">
    <citation type="submission" date="2022-11" db="EMBL/GenBank/DDBJ databases">
        <title>Genome Sequence of Cubamyces cubensis.</title>
        <authorList>
            <person name="Buettner E."/>
        </authorList>
    </citation>
    <scope>NUCLEOTIDE SEQUENCE</scope>
    <source>
        <strain evidence="2">MPL-01</strain>
    </source>
</reference>
<accession>A0AAD7TIU3</accession>
<evidence type="ECO:0000313" key="3">
    <source>
        <dbReference type="Proteomes" id="UP001215151"/>
    </source>
</evidence>
<evidence type="ECO:0000313" key="2">
    <source>
        <dbReference type="EMBL" id="KAJ8456412.1"/>
    </source>
</evidence>
<feature type="compositionally biased region" description="Basic and acidic residues" evidence="1">
    <location>
        <begin position="256"/>
        <end position="267"/>
    </location>
</feature>
<proteinExistence type="predicted"/>
<feature type="region of interest" description="Disordered" evidence="1">
    <location>
        <begin position="215"/>
        <end position="282"/>
    </location>
</feature>